<keyword evidence="2" id="KW-1185">Reference proteome</keyword>
<dbReference type="EMBL" id="CP182909">
    <property type="protein sequence ID" value="XPM67040.1"/>
    <property type="molecule type" value="Genomic_DNA"/>
</dbReference>
<sequence length="105" mass="11505">MELAGEEASGLVADETWKNLELGEDWYAGDSVNMSIVPRLFAGVAVASGGDVCCSRQWGYRVKPHLLKDNEEAKNWRESLDLEPVTVDILQRGLRQVVTNGTGGQ</sequence>
<organism evidence="1 2">
    <name type="scientific">Desertifilum tharense IPPAS B-1220</name>
    <dbReference type="NCBI Taxonomy" id="1781255"/>
    <lineage>
        <taxon>Bacteria</taxon>
        <taxon>Bacillati</taxon>
        <taxon>Cyanobacteriota</taxon>
        <taxon>Cyanophyceae</taxon>
        <taxon>Desertifilales</taxon>
        <taxon>Desertifilaceae</taxon>
        <taxon>Desertifilum</taxon>
    </lineage>
</organism>
<gene>
    <name evidence="1" type="ORF">BH720_005685</name>
</gene>
<name>A0ACD5H186_9CYAN</name>
<dbReference type="Proteomes" id="UP000095472">
    <property type="component" value="Chromosome"/>
</dbReference>
<protein>
    <submittedName>
        <fullName evidence="1">Uncharacterized protein</fullName>
    </submittedName>
</protein>
<accession>A0ACD5H186</accession>
<evidence type="ECO:0000313" key="2">
    <source>
        <dbReference type="Proteomes" id="UP000095472"/>
    </source>
</evidence>
<evidence type="ECO:0000313" key="1">
    <source>
        <dbReference type="EMBL" id="XPM67040.1"/>
    </source>
</evidence>
<proteinExistence type="predicted"/>
<reference evidence="1 2" key="1">
    <citation type="journal article" date="2016" name="Genome Announc.">
        <title>Draft Genome Sequence of the Thermotolerant Cyanobacterium Desertifilum sp. IPPAS B-1220.</title>
        <authorList>
            <person name="Mironov K.S."/>
            <person name="Sinetova M.A."/>
            <person name="Bolatkhan K."/>
            <person name="Zayadan B.K."/>
            <person name="Ustinova V.V."/>
            <person name="Kupriyanova E.V."/>
            <person name="Skrypnik A.N."/>
            <person name="Gogoleva N.E."/>
            <person name="Gogolev Y.V."/>
            <person name="Los D.A."/>
        </authorList>
    </citation>
    <scope>NUCLEOTIDE SEQUENCE [LARGE SCALE GENOMIC DNA]</scope>
    <source>
        <strain evidence="1 2">IPPAS B-1220</strain>
    </source>
</reference>